<gene>
    <name evidence="16" type="ORF">GSTUM_00009839001</name>
</gene>
<dbReference type="PROSITE" id="PS00178">
    <property type="entry name" value="AA_TRNA_LIGASE_I"/>
    <property type="match status" value="1"/>
</dbReference>
<accession>D5GKY8</accession>
<dbReference type="InParanoid" id="D5GKY8"/>
<dbReference type="InterPro" id="IPR002300">
    <property type="entry name" value="aa-tRNA-synth_Ia"/>
</dbReference>
<dbReference type="InterPro" id="IPR033705">
    <property type="entry name" value="Anticodon_Ia_Val"/>
</dbReference>
<keyword evidence="17" id="KW-1185">Reference proteome</keyword>
<evidence type="ECO:0000259" key="14">
    <source>
        <dbReference type="Pfam" id="PF08264"/>
    </source>
</evidence>
<dbReference type="Gene3D" id="1.10.730.10">
    <property type="entry name" value="Isoleucyl-tRNA Synthetase, Domain 1"/>
    <property type="match status" value="1"/>
</dbReference>
<dbReference type="SUPFAM" id="SSF50677">
    <property type="entry name" value="ValRS/IleRS/LeuRS editing domain"/>
    <property type="match status" value="1"/>
</dbReference>
<dbReference type="InterPro" id="IPR002303">
    <property type="entry name" value="Valyl-tRNA_ligase"/>
</dbReference>
<keyword evidence="6 11" id="KW-0067">ATP-binding</keyword>
<evidence type="ECO:0000256" key="4">
    <source>
        <dbReference type="ARBA" id="ARBA00022598"/>
    </source>
</evidence>
<keyword evidence="8 11" id="KW-0030">Aminoacyl-tRNA synthetase</keyword>
<evidence type="ECO:0000256" key="10">
    <source>
        <dbReference type="ARBA" id="ARBA00047552"/>
    </source>
</evidence>
<dbReference type="Proteomes" id="UP000006911">
    <property type="component" value="Unassembled WGS sequence"/>
</dbReference>
<dbReference type="InterPro" id="IPR037118">
    <property type="entry name" value="Val-tRNA_synth_C_sf"/>
</dbReference>
<dbReference type="CDD" id="cd07962">
    <property type="entry name" value="Anticodon_Ia_Val"/>
    <property type="match status" value="1"/>
</dbReference>
<keyword evidence="7 11" id="KW-0648">Protein biosynthesis</keyword>
<dbReference type="PANTHER" id="PTHR11946">
    <property type="entry name" value="VALYL-TRNA SYNTHETASES"/>
    <property type="match status" value="1"/>
</dbReference>
<dbReference type="PRINTS" id="PR00986">
    <property type="entry name" value="TRNASYNTHVAL"/>
</dbReference>
<dbReference type="AlphaFoldDB" id="D5GKY8"/>
<dbReference type="GeneID" id="9185775"/>
<feature type="region of interest" description="Disordered" evidence="12">
    <location>
        <begin position="1"/>
        <end position="93"/>
    </location>
</feature>
<reference evidence="16 17" key="1">
    <citation type="journal article" date="2010" name="Nature">
        <title>Perigord black truffle genome uncovers evolutionary origins and mechanisms of symbiosis.</title>
        <authorList>
            <person name="Martin F."/>
            <person name="Kohler A."/>
            <person name="Murat C."/>
            <person name="Balestrini R."/>
            <person name="Coutinho P.M."/>
            <person name="Jaillon O."/>
            <person name="Montanini B."/>
            <person name="Morin E."/>
            <person name="Noel B."/>
            <person name="Percudani R."/>
            <person name="Porcel B."/>
            <person name="Rubini A."/>
            <person name="Amicucci A."/>
            <person name="Amselem J."/>
            <person name="Anthouard V."/>
            <person name="Arcioni S."/>
            <person name="Artiguenave F."/>
            <person name="Aury J.M."/>
            <person name="Ballario P."/>
            <person name="Bolchi A."/>
            <person name="Brenna A."/>
            <person name="Brun A."/>
            <person name="Buee M."/>
            <person name="Cantarel B."/>
            <person name="Chevalier G."/>
            <person name="Couloux A."/>
            <person name="Da Silva C."/>
            <person name="Denoeud F."/>
            <person name="Duplessis S."/>
            <person name="Ghignone S."/>
            <person name="Hilselberger B."/>
            <person name="Iotti M."/>
            <person name="Marcais B."/>
            <person name="Mello A."/>
            <person name="Miranda M."/>
            <person name="Pacioni G."/>
            <person name="Quesneville H."/>
            <person name="Riccioni C."/>
            <person name="Ruotolo R."/>
            <person name="Splivallo R."/>
            <person name="Stocchi V."/>
            <person name="Tisserant E."/>
            <person name="Viscomi A.R."/>
            <person name="Zambonelli A."/>
            <person name="Zampieri E."/>
            <person name="Henrissat B."/>
            <person name="Lebrun M.H."/>
            <person name="Paolocci F."/>
            <person name="Bonfante P."/>
            <person name="Ottonello S."/>
            <person name="Wincker P."/>
        </authorList>
    </citation>
    <scope>NUCLEOTIDE SEQUENCE [LARGE SCALE GENOMIC DNA]</scope>
    <source>
        <strain evidence="16 17">Mel28</strain>
    </source>
</reference>
<evidence type="ECO:0000256" key="2">
    <source>
        <dbReference type="ARBA" id="ARBA00013169"/>
    </source>
</evidence>
<evidence type="ECO:0000256" key="8">
    <source>
        <dbReference type="ARBA" id="ARBA00023146"/>
    </source>
</evidence>
<sequence>MATSSASSNPIGHETGPITDSVSSPSTEKKAAVQDAVNADAKAAGSPKPKTEKELEKERKKAEKEARFSAKKAKADEAKKNAPPKAEKKGKKVETAVVAPYVEETPPGQKKILKSLDDPAYKSYNPEVVESAWYDWWEKEGFFSPEFTPEGGIKPEGMFMVPAPPPNVTGALHIGHGLTIAIQDTMIRWNRMLGKTVLFLPGFDHAGISTQSVVEKMLWNKEKKTRHDLGREAFTKLVEAFTMDENLSKALKGRTMLSVPGYDEKVEFGMIVSFAYPIEGSNERIVVATTRPETMLGDSAIAVHPDDERYKHLHGRCAKHPFIDRLLPIITDTYVEKDFGTGAVKITPAHDPNDYAIGERHKLDFINILNDDGSFNENAGESFKGMKRFTARKVVVEELKKLGLYVETKDNPMSVPLCNKSKDIIEPKMKPQWWVRQKALADTAMEAVRNGEIKIRPATSEKEFFIWLERIQDWCISRQLWWGHQAPAWSIHFEGENIADFDYTNNDNWRFTLDRDPDVLDTWFSSGLWPFSILGWPEKTPDMSKFYPNSLLETGWDILFFWVARMAMLGIKMTGKVPFNEVFCHSLVRDSDGRKMSKSLGNVIDPLDIINGISDAMHFAFCHYTTGGRDINMDIKVNSNKGLEERNFLLATDEIYRYWLYELCDVYIENSKPLILEGTEEQKRSAQDTLYTCLEGALLLIHPFMPFVTEELWQRLPRRPNDANPTIVKAAYPRYTEELDNPDAERSYDLAFSVVKGIRSMQAEYGIKDKAEAYIHAKDAETFSTTSEQKPSISALVKGLESLQILGENDSLPDGCGAFVISETCTVYLLVKGRVDVDAEIEKTRKKIAKAVESRKRLEKARAVKDYISKVRAEVQEADRIRLGEMVAEEKTLQELVAKFEGLRA</sequence>
<proteinExistence type="inferred from homology"/>
<dbReference type="PANTHER" id="PTHR11946:SF109">
    <property type="entry name" value="VALINE--TRNA LIGASE"/>
    <property type="match status" value="1"/>
</dbReference>
<evidence type="ECO:0000256" key="12">
    <source>
        <dbReference type="SAM" id="MobiDB-lite"/>
    </source>
</evidence>
<evidence type="ECO:0000259" key="15">
    <source>
        <dbReference type="Pfam" id="PF13603"/>
    </source>
</evidence>
<dbReference type="STRING" id="656061.D5GKY8"/>
<protein>
    <recommendedName>
        <fullName evidence="2">valine--tRNA ligase</fullName>
        <ecNumber evidence="2">6.1.1.9</ecNumber>
    </recommendedName>
    <alternativeName>
        <fullName evidence="9">Valyl-tRNA synthetase</fullName>
    </alternativeName>
</protein>
<evidence type="ECO:0000256" key="1">
    <source>
        <dbReference type="ARBA" id="ARBA00005594"/>
    </source>
</evidence>
<keyword evidence="3" id="KW-0963">Cytoplasm</keyword>
<dbReference type="SUPFAM" id="SSF52374">
    <property type="entry name" value="Nucleotidylyl transferase"/>
    <property type="match status" value="1"/>
</dbReference>
<dbReference type="InterPro" id="IPR013155">
    <property type="entry name" value="M/V/L/I-tRNA-synth_anticd-bd"/>
</dbReference>
<evidence type="ECO:0000313" key="16">
    <source>
        <dbReference type="EMBL" id="CAZ85181.1"/>
    </source>
</evidence>
<dbReference type="FunCoup" id="D5GKY8">
    <property type="interactions" value="1139"/>
</dbReference>
<evidence type="ECO:0000256" key="11">
    <source>
        <dbReference type="RuleBase" id="RU363035"/>
    </source>
</evidence>
<keyword evidence="4 11" id="KW-0436">Ligase</keyword>
<evidence type="ECO:0000256" key="5">
    <source>
        <dbReference type="ARBA" id="ARBA00022741"/>
    </source>
</evidence>
<evidence type="ECO:0000259" key="13">
    <source>
        <dbReference type="Pfam" id="PF00133"/>
    </source>
</evidence>
<keyword evidence="5 11" id="KW-0547">Nucleotide-binding</keyword>
<comment type="catalytic activity">
    <reaction evidence="10">
        <text>tRNA(Val) + L-valine + ATP = L-valyl-tRNA(Val) + AMP + diphosphate</text>
        <dbReference type="Rhea" id="RHEA:10704"/>
        <dbReference type="Rhea" id="RHEA-COMP:9672"/>
        <dbReference type="Rhea" id="RHEA-COMP:9708"/>
        <dbReference type="ChEBI" id="CHEBI:30616"/>
        <dbReference type="ChEBI" id="CHEBI:33019"/>
        <dbReference type="ChEBI" id="CHEBI:57762"/>
        <dbReference type="ChEBI" id="CHEBI:78442"/>
        <dbReference type="ChEBI" id="CHEBI:78537"/>
        <dbReference type="ChEBI" id="CHEBI:456215"/>
        <dbReference type="EC" id="6.1.1.9"/>
    </reaction>
</comment>
<evidence type="ECO:0000313" key="17">
    <source>
        <dbReference type="Proteomes" id="UP000006911"/>
    </source>
</evidence>
<dbReference type="FunFam" id="3.90.740.10:FF:000005">
    <property type="entry name" value="Valine--tRNA ligase, mitochondrial"/>
    <property type="match status" value="1"/>
</dbReference>
<dbReference type="InterPro" id="IPR001412">
    <property type="entry name" value="aa-tRNA-synth_I_CS"/>
</dbReference>
<dbReference type="Gene3D" id="3.90.740.10">
    <property type="entry name" value="Valyl/Leucyl/Isoleucyl-tRNA synthetase, editing domain"/>
    <property type="match status" value="1"/>
</dbReference>
<dbReference type="GO" id="GO:0005524">
    <property type="term" value="F:ATP binding"/>
    <property type="evidence" value="ECO:0007669"/>
    <property type="project" value="UniProtKB-KW"/>
</dbReference>
<dbReference type="GO" id="GO:0005829">
    <property type="term" value="C:cytosol"/>
    <property type="evidence" value="ECO:0007669"/>
    <property type="project" value="TreeGrafter"/>
</dbReference>
<comment type="similarity">
    <text evidence="1 11">Belongs to the class-I aminoacyl-tRNA synthetase family.</text>
</comment>
<dbReference type="GO" id="GO:1990825">
    <property type="term" value="F:sequence-specific mRNA binding"/>
    <property type="evidence" value="ECO:0007669"/>
    <property type="project" value="EnsemblFungi"/>
</dbReference>
<dbReference type="GO" id="GO:0006438">
    <property type="term" value="P:valyl-tRNA aminoacylation"/>
    <property type="evidence" value="ECO:0007669"/>
    <property type="project" value="EnsemblFungi"/>
</dbReference>
<dbReference type="Pfam" id="PF13603">
    <property type="entry name" value="tRNA-synt_1_2"/>
    <property type="match status" value="1"/>
</dbReference>
<evidence type="ECO:0000256" key="6">
    <source>
        <dbReference type="ARBA" id="ARBA00022840"/>
    </source>
</evidence>
<dbReference type="InterPro" id="IPR009080">
    <property type="entry name" value="tRNAsynth_Ia_anticodon-bd"/>
</dbReference>
<name>D5GKY8_TUBMM</name>
<feature type="domain" description="Aminoacyl-tRNA synthetase class Ia" evidence="13">
    <location>
        <begin position="133"/>
        <end position="244"/>
    </location>
</feature>
<evidence type="ECO:0000256" key="7">
    <source>
        <dbReference type="ARBA" id="ARBA00022917"/>
    </source>
</evidence>
<dbReference type="Gene3D" id="1.10.287.380">
    <property type="entry name" value="Valyl-tRNA synthetase, C-terminal domain"/>
    <property type="match status" value="1"/>
</dbReference>
<dbReference type="GO" id="GO:0004832">
    <property type="term" value="F:valine-tRNA ligase activity"/>
    <property type="evidence" value="ECO:0007669"/>
    <property type="project" value="UniProtKB-EC"/>
</dbReference>
<dbReference type="EMBL" id="FN430342">
    <property type="protein sequence ID" value="CAZ85181.1"/>
    <property type="molecule type" value="Genomic_DNA"/>
</dbReference>
<feature type="domain" description="Leucyl-tRNA synthetase editing" evidence="15">
    <location>
        <begin position="314"/>
        <end position="374"/>
    </location>
</feature>
<feature type="compositionally biased region" description="Basic and acidic residues" evidence="12">
    <location>
        <begin position="49"/>
        <end position="80"/>
    </location>
</feature>
<dbReference type="InterPro" id="IPR009008">
    <property type="entry name" value="Val/Leu/Ile-tRNA-synth_edit"/>
</dbReference>
<dbReference type="HOGENOM" id="CLU_001493_0_1_1"/>
<dbReference type="Gene3D" id="3.40.50.620">
    <property type="entry name" value="HUPs"/>
    <property type="match status" value="2"/>
</dbReference>
<dbReference type="InterPro" id="IPR025709">
    <property type="entry name" value="Leu_tRNA-synth_edit"/>
</dbReference>
<dbReference type="eggNOG" id="KOG0432">
    <property type="taxonomic scope" value="Eukaryota"/>
</dbReference>
<dbReference type="KEGG" id="tml:GSTUM_00009839001"/>
<evidence type="ECO:0000256" key="9">
    <source>
        <dbReference type="ARBA" id="ARBA00029936"/>
    </source>
</evidence>
<dbReference type="OMA" id="LDTWMDS"/>
<dbReference type="GO" id="GO:0002161">
    <property type="term" value="F:aminoacyl-tRNA deacylase activity"/>
    <property type="evidence" value="ECO:0007669"/>
    <property type="project" value="InterPro"/>
</dbReference>
<feature type="domain" description="Methionyl/Valyl/Leucyl/Isoleucyl-tRNA synthetase anticodon-binding" evidence="14">
    <location>
        <begin position="640"/>
        <end position="774"/>
    </location>
</feature>
<dbReference type="FunFam" id="3.40.50.620:FF:000078">
    <property type="entry name" value="Valine--tRNA ligase, mitochondrial"/>
    <property type="match status" value="1"/>
</dbReference>
<dbReference type="GO" id="GO:0005739">
    <property type="term" value="C:mitochondrion"/>
    <property type="evidence" value="ECO:0007669"/>
    <property type="project" value="EnsemblFungi"/>
</dbReference>
<evidence type="ECO:0000256" key="3">
    <source>
        <dbReference type="ARBA" id="ARBA00022490"/>
    </source>
</evidence>
<organism evidence="16 17">
    <name type="scientific">Tuber melanosporum (strain Mel28)</name>
    <name type="common">Perigord black truffle</name>
    <dbReference type="NCBI Taxonomy" id="656061"/>
    <lineage>
        <taxon>Eukaryota</taxon>
        <taxon>Fungi</taxon>
        <taxon>Dikarya</taxon>
        <taxon>Ascomycota</taxon>
        <taxon>Pezizomycotina</taxon>
        <taxon>Pezizomycetes</taxon>
        <taxon>Pezizales</taxon>
        <taxon>Tuberaceae</taxon>
        <taxon>Tuber</taxon>
    </lineage>
</organism>
<dbReference type="Pfam" id="PF00133">
    <property type="entry name" value="tRNA-synt_1"/>
    <property type="match status" value="2"/>
</dbReference>
<dbReference type="SUPFAM" id="SSF47323">
    <property type="entry name" value="Anticodon-binding domain of a subclass of class I aminoacyl-tRNA synthetases"/>
    <property type="match status" value="1"/>
</dbReference>
<dbReference type="RefSeq" id="XP_002840990.1">
    <property type="nucleotide sequence ID" value="XM_002840944.1"/>
</dbReference>
<dbReference type="InterPro" id="IPR014729">
    <property type="entry name" value="Rossmann-like_a/b/a_fold"/>
</dbReference>
<feature type="compositionally biased region" description="Polar residues" evidence="12">
    <location>
        <begin position="1"/>
        <end position="10"/>
    </location>
</feature>
<feature type="domain" description="Aminoacyl-tRNA synthetase class Ia" evidence="13">
    <location>
        <begin position="420"/>
        <end position="634"/>
    </location>
</feature>
<dbReference type="CDD" id="cd00817">
    <property type="entry name" value="ValRS_core"/>
    <property type="match status" value="1"/>
</dbReference>
<dbReference type="Pfam" id="PF08264">
    <property type="entry name" value="Anticodon_1"/>
    <property type="match status" value="1"/>
</dbReference>
<dbReference type="EC" id="6.1.1.9" evidence="2"/>